<evidence type="ECO:0000256" key="3">
    <source>
        <dbReference type="ARBA" id="ARBA00022528"/>
    </source>
</evidence>
<proteinExistence type="inferred from homology"/>
<organism evidence="10">
    <name type="scientific">Salix viminalis</name>
    <name type="common">Common osier</name>
    <name type="synonym">Basket willow</name>
    <dbReference type="NCBI Taxonomy" id="40686"/>
    <lineage>
        <taxon>Eukaryota</taxon>
        <taxon>Viridiplantae</taxon>
        <taxon>Streptophyta</taxon>
        <taxon>Embryophyta</taxon>
        <taxon>Tracheophyta</taxon>
        <taxon>Spermatophyta</taxon>
        <taxon>Magnoliopsida</taxon>
        <taxon>eudicotyledons</taxon>
        <taxon>Gunneridae</taxon>
        <taxon>Pentapetalae</taxon>
        <taxon>rosids</taxon>
        <taxon>fabids</taxon>
        <taxon>Malpighiales</taxon>
        <taxon>Salicaceae</taxon>
        <taxon>Saliceae</taxon>
        <taxon>Salix</taxon>
    </lineage>
</organism>
<reference evidence="10" key="1">
    <citation type="submission" date="2019-03" db="EMBL/GenBank/DDBJ databases">
        <authorList>
            <person name="Mank J."/>
            <person name="Almeida P."/>
        </authorList>
    </citation>
    <scope>NUCLEOTIDE SEQUENCE</scope>
    <source>
        <strain evidence="10">78183</strain>
    </source>
</reference>
<gene>
    <name evidence="10" type="ORF">SVIM_LOCUS493537</name>
</gene>
<keyword evidence="5" id="KW-0809">Transit peptide</keyword>
<accession>A0A6N2NIB9</accession>
<keyword evidence="6" id="KW-0793">Thylakoid</keyword>
<keyword evidence="3" id="KW-0150">Chloroplast</keyword>
<dbReference type="GO" id="GO:0005509">
    <property type="term" value="F:calcium ion binding"/>
    <property type="evidence" value="ECO:0007669"/>
    <property type="project" value="InterPro"/>
</dbReference>
<evidence type="ECO:0000256" key="4">
    <source>
        <dbReference type="ARBA" id="ARBA00022640"/>
    </source>
</evidence>
<evidence type="ECO:0000256" key="6">
    <source>
        <dbReference type="ARBA" id="ARBA00023078"/>
    </source>
</evidence>
<comment type="subcellular location">
    <subcellularLocation>
        <location evidence="1">Plastid</location>
        <location evidence="1">Chloroplast thylakoid membrane</location>
    </subcellularLocation>
</comment>
<dbReference type="SUPFAM" id="SSF101112">
    <property type="entry name" value="Oxygen-evolving enhancer protein 3"/>
    <property type="match status" value="1"/>
</dbReference>
<dbReference type="PANTHER" id="PTHR33399">
    <property type="entry name" value="OXYGEN-EVOLVING ENHANCER PROTEIN 3-1, CHLOROPLASTIC"/>
    <property type="match status" value="1"/>
</dbReference>
<dbReference type="AlphaFoldDB" id="A0A6N2NIB9"/>
<dbReference type="PANTHER" id="PTHR33399:SF5">
    <property type="entry name" value="PHOTOSYNTHETIC NDH SUBUNIT OF LUMENAL LOCATION 2, CHLOROPLASTIC"/>
    <property type="match status" value="1"/>
</dbReference>
<comment type="similarity">
    <text evidence="2">Belongs to the endosulfine family.</text>
</comment>
<dbReference type="GO" id="GO:0009654">
    <property type="term" value="C:photosystem II oxygen evolving complex"/>
    <property type="evidence" value="ECO:0007669"/>
    <property type="project" value="InterPro"/>
</dbReference>
<dbReference type="Pfam" id="PF04667">
    <property type="entry name" value="Endosulfine"/>
    <property type="match status" value="1"/>
</dbReference>
<dbReference type="GO" id="GO:0009535">
    <property type="term" value="C:chloroplast thylakoid membrane"/>
    <property type="evidence" value="ECO:0007669"/>
    <property type="project" value="UniProtKB-SubCell"/>
</dbReference>
<dbReference type="InterPro" id="IPR006760">
    <property type="entry name" value="Endosulphine"/>
</dbReference>
<feature type="region of interest" description="Disordered" evidence="9">
    <location>
        <begin position="1"/>
        <end position="27"/>
    </location>
</feature>
<evidence type="ECO:0000256" key="2">
    <source>
        <dbReference type="ARBA" id="ARBA00010520"/>
    </source>
</evidence>
<dbReference type="InterPro" id="IPR008797">
    <property type="entry name" value="PSII_PsbQ"/>
</dbReference>
<dbReference type="Gene3D" id="1.20.120.290">
    <property type="entry name" value="Oxygen-evolving enhancer protein 3 (PsbQ), four-helix up-down bundle"/>
    <property type="match status" value="1"/>
</dbReference>
<keyword evidence="4" id="KW-0934">Plastid</keyword>
<evidence type="ECO:0000256" key="9">
    <source>
        <dbReference type="SAM" id="MobiDB-lite"/>
    </source>
</evidence>
<evidence type="ECO:0000256" key="5">
    <source>
        <dbReference type="ARBA" id="ARBA00022946"/>
    </source>
</evidence>
<feature type="region of interest" description="Disordered" evidence="9">
    <location>
        <begin position="352"/>
        <end position="391"/>
    </location>
</feature>
<dbReference type="Pfam" id="PF05757">
    <property type="entry name" value="PsbQ"/>
    <property type="match status" value="1"/>
</dbReference>
<dbReference type="InterPro" id="IPR023222">
    <property type="entry name" value="PsbQ-like_dom_sf"/>
</dbReference>
<dbReference type="GO" id="GO:0009767">
    <property type="term" value="P:photosynthetic electron transport chain"/>
    <property type="evidence" value="ECO:0007669"/>
    <property type="project" value="TreeGrafter"/>
</dbReference>
<sequence>MANSYGPCRSEGQKGQHGNHLQNPHRQSSLPQKFHILSRLIMSSFTANTPTLLHAQKKIADKPGNHQLKRSIPAIKASTSPLEDVTSRRKIVTFLSTSLALGQLQGTPPPALAEKWGTRSLLWEHFFQPDLSPEDAVARITQTAEGLHSIRDMLESMAWRYVMFYIRQKQAYLSKDLKNAFSTLPPNLREDYVKKANELVDNMDEFDSYVRTPRVYESYLYYEKTLKSIDDVVAILGENKASVWALLCFPQPVAVEAHHLYNAWTKGLSGLLAEHKEHRPTFITHGPKAHPTIRNQRKREIFIVPCVVFRLHFDRTGQQNPGRPVSVAYSAAIQASCSSLYTKHGMSSKSIEDVKEQEFSDAASENQIGNDEEQKELDQNSENPMPSPEQEEEIIKKKYGGMLSKKKPLISKDHERAFFDSADWALGKQGAQKPKGPLEALRPKLQPTPQHQMRSRRSAYAPADDDNEDGSKHPYPEDESCESQGGEDKNSTPEDQTCNRGDDEKSAPDVQTCSA</sequence>
<dbReference type="EMBL" id="CAADRP010002262">
    <property type="protein sequence ID" value="VFU64394.1"/>
    <property type="molecule type" value="Genomic_DNA"/>
</dbReference>
<keyword evidence="7" id="KW-0472">Membrane</keyword>
<dbReference type="GO" id="GO:0019898">
    <property type="term" value="C:extrinsic component of membrane"/>
    <property type="evidence" value="ECO:0007669"/>
    <property type="project" value="InterPro"/>
</dbReference>
<evidence type="ECO:0000313" key="10">
    <source>
        <dbReference type="EMBL" id="VFU64394.1"/>
    </source>
</evidence>
<name>A0A6N2NIB9_SALVM</name>
<protein>
    <submittedName>
        <fullName evidence="10">Uncharacterized protein</fullName>
    </submittedName>
</protein>
<feature type="region of interest" description="Disordered" evidence="9">
    <location>
        <begin position="428"/>
        <end position="515"/>
    </location>
</feature>
<evidence type="ECO:0000256" key="1">
    <source>
        <dbReference type="ARBA" id="ARBA00004334"/>
    </source>
</evidence>
<evidence type="ECO:0000256" key="8">
    <source>
        <dbReference type="ARBA" id="ARBA00035649"/>
    </source>
</evidence>
<evidence type="ECO:0000256" key="7">
    <source>
        <dbReference type="ARBA" id="ARBA00023136"/>
    </source>
</evidence>
<comment type="similarity">
    <text evidence="8">Belongs to the PsbQ family.</text>
</comment>
<dbReference type="InterPro" id="IPR054099">
    <property type="entry name" value="PSII_PsbQ_pln"/>
</dbReference>